<feature type="compositionally biased region" description="Polar residues" evidence="1">
    <location>
        <begin position="1"/>
        <end position="27"/>
    </location>
</feature>
<dbReference type="HOGENOM" id="CLU_573618_0_0_1"/>
<reference evidence="2 3" key="1">
    <citation type="journal article" date="2012" name="PLoS Pathog.">
        <title>Diverse lifestyles and strategies of plant pathogenesis encoded in the genomes of eighteen Dothideomycetes fungi.</title>
        <authorList>
            <person name="Ohm R.A."/>
            <person name="Feau N."/>
            <person name="Henrissat B."/>
            <person name="Schoch C.L."/>
            <person name="Horwitz B.A."/>
            <person name="Barry K.W."/>
            <person name="Condon B.J."/>
            <person name="Copeland A.C."/>
            <person name="Dhillon B."/>
            <person name="Glaser F."/>
            <person name="Hesse C.N."/>
            <person name="Kosti I."/>
            <person name="LaButti K."/>
            <person name="Lindquist E.A."/>
            <person name="Lucas S."/>
            <person name="Salamov A.A."/>
            <person name="Bradshaw R.E."/>
            <person name="Ciuffetti L."/>
            <person name="Hamelin R.C."/>
            <person name="Kema G.H.J."/>
            <person name="Lawrence C."/>
            <person name="Scott J.A."/>
            <person name="Spatafora J.W."/>
            <person name="Turgeon B.G."/>
            <person name="de Wit P.J.G.M."/>
            <person name="Zhong S."/>
            <person name="Goodwin S.B."/>
            <person name="Grigoriev I.V."/>
        </authorList>
    </citation>
    <scope>NUCLEOTIDE SEQUENCE [LARGE SCALE GENOMIC DNA]</scope>
    <source>
        <strain evidence="2 3">UAMH 10762</strain>
    </source>
</reference>
<dbReference type="AlphaFoldDB" id="M2MHV8"/>
<dbReference type="KEGG" id="bcom:BAUCODRAFT_161082"/>
<dbReference type="Proteomes" id="UP000011761">
    <property type="component" value="Unassembled WGS sequence"/>
</dbReference>
<feature type="region of interest" description="Disordered" evidence="1">
    <location>
        <begin position="118"/>
        <end position="255"/>
    </location>
</feature>
<feature type="compositionally biased region" description="Basic and acidic residues" evidence="1">
    <location>
        <begin position="172"/>
        <end position="182"/>
    </location>
</feature>
<evidence type="ECO:0000256" key="1">
    <source>
        <dbReference type="SAM" id="MobiDB-lite"/>
    </source>
</evidence>
<proteinExistence type="predicted"/>
<dbReference type="EMBL" id="KB445566">
    <property type="protein sequence ID" value="EMC90843.1"/>
    <property type="molecule type" value="Genomic_DNA"/>
</dbReference>
<gene>
    <name evidence="2" type="ORF">BAUCODRAFT_161082</name>
</gene>
<evidence type="ECO:0000313" key="2">
    <source>
        <dbReference type="EMBL" id="EMC90843.1"/>
    </source>
</evidence>
<sequence length="476" mass="53612">MVTTRHSLPSQPVNNNEQAGPSTLTAKQQRELKKLRLDANEAILNGERGAVEGPTYSWKGSIYQLTDDTPTEWLQFESTRHKKRKSALIVDDEESVSADDGGVAKKAKVDVANTAVDEPELRLESGTKGGIPKKAEVGTPMNEPDASVANAVVMEKIAGKKRKRQDYDVEGEGSREGQRESQRQCQGEGQHESSEGEGERESRSEKTTTTTAATPNKRAIKRPAIEKPVRTSNLSSTQPTFIMDPPSGEPTHDRSYSSKVLNMTNGPRDTISCAQAARNRAAALGYTVEPFRQSTLTRNKSVHSAEMVAKCAKLNTRIKKHEEEFDKRWENYPPWIPRQDRAEYRRRMMVEPLPSGMPHLGQEKYRAGRNVALYIQDVRAWLESVLGRRLSLVNDSKEPVGEDRGSNTETFRHDSANPESPPAVMERPRYLKGRAEEIVFGGRMIGENWRMKDERVERERQWLVDVLESGREHLRL</sequence>
<protein>
    <submittedName>
        <fullName evidence="2">Uncharacterized protein</fullName>
    </submittedName>
</protein>
<evidence type="ECO:0000313" key="3">
    <source>
        <dbReference type="Proteomes" id="UP000011761"/>
    </source>
</evidence>
<feature type="compositionally biased region" description="Polar residues" evidence="1">
    <location>
        <begin position="230"/>
        <end position="240"/>
    </location>
</feature>
<feature type="region of interest" description="Disordered" evidence="1">
    <location>
        <begin position="1"/>
        <end position="28"/>
    </location>
</feature>
<dbReference type="GeneID" id="19109393"/>
<feature type="compositionally biased region" description="Basic and acidic residues" evidence="1">
    <location>
        <begin position="396"/>
        <end position="416"/>
    </location>
</feature>
<keyword evidence="3" id="KW-1185">Reference proteome</keyword>
<organism evidence="2 3">
    <name type="scientific">Baudoinia panamericana (strain UAMH 10762)</name>
    <name type="common">Angels' share fungus</name>
    <name type="synonym">Baudoinia compniacensis (strain UAMH 10762)</name>
    <dbReference type="NCBI Taxonomy" id="717646"/>
    <lineage>
        <taxon>Eukaryota</taxon>
        <taxon>Fungi</taxon>
        <taxon>Dikarya</taxon>
        <taxon>Ascomycota</taxon>
        <taxon>Pezizomycotina</taxon>
        <taxon>Dothideomycetes</taxon>
        <taxon>Dothideomycetidae</taxon>
        <taxon>Mycosphaerellales</taxon>
        <taxon>Teratosphaeriaceae</taxon>
        <taxon>Baudoinia</taxon>
    </lineage>
</organism>
<dbReference type="OrthoDB" id="3650955at2759"/>
<dbReference type="RefSeq" id="XP_007682005.1">
    <property type="nucleotide sequence ID" value="XM_007683815.1"/>
</dbReference>
<name>M2MHV8_BAUPA</name>
<accession>M2MHV8</accession>
<feature type="region of interest" description="Disordered" evidence="1">
    <location>
        <begin position="396"/>
        <end position="425"/>
    </location>
</feature>
<feature type="compositionally biased region" description="Basic and acidic residues" evidence="1">
    <location>
        <begin position="189"/>
        <end position="206"/>
    </location>
</feature>